<reference evidence="2" key="1">
    <citation type="journal article" date="2014" name="Int. J. Syst. Evol. Microbiol.">
        <title>Complete genome sequence of Corynebacterium casei LMG S-19264T (=DSM 44701T), isolated from a smear-ripened cheese.</title>
        <authorList>
            <consortium name="US DOE Joint Genome Institute (JGI-PGF)"/>
            <person name="Walter F."/>
            <person name="Albersmeier A."/>
            <person name="Kalinowski J."/>
            <person name="Ruckert C."/>
        </authorList>
    </citation>
    <scope>NUCLEOTIDE SEQUENCE</scope>
    <source>
        <strain evidence="2">KCTC 42731</strain>
    </source>
</reference>
<gene>
    <name evidence="2" type="ORF">GCM10017161_42340</name>
</gene>
<keyword evidence="3" id="KW-1185">Reference proteome</keyword>
<dbReference type="EMBL" id="BNCK01000017">
    <property type="protein sequence ID" value="GHG08110.1"/>
    <property type="molecule type" value="Genomic_DNA"/>
</dbReference>
<protein>
    <submittedName>
        <fullName evidence="2">Outer membrane protein</fullName>
    </submittedName>
</protein>
<feature type="signal peptide" evidence="1">
    <location>
        <begin position="1"/>
        <end position="20"/>
    </location>
</feature>
<dbReference type="RefSeq" id="WP_189774923.1">
    <property type="nucleotide sequence ID" value="NZ_BNCK01000017.1"/>
</dbReference>
<dbReference type="InterPro" id="IPR026387">
    <property type="entry name" value="OMP_w_GlyGly"/>
</dbReference>
<accession>A0A919BQQ0</accession>
<evidence type="ECO:0000313" key="3">
    <source>
        <dbReference type="Proteomes" id="UP000623842"/>
    </source>
</evidence>
<comment type="caution">
    <text evidence="2">The sequence shown here is derived from an EMBL/GenBank/DDBJ whole genome shotgun (WGS) entry which is preliminary data.</text>
</comment>
<organism evidence="2 3">
    <name type="scientific">Thalassotalea marina</name>
    <dbReference type="NCBI Taxonomy" id="1673741"/>
    <lineage>
        <taxon>Bacteria</taxon>
        <taxon>Pseudomonadati</taxon>
        <taxon>Pseudomonadota</taxon>
        <taxon>Gammaproteobacteria</taxon>
        <taxon>Alteromonadales</taxon>
        <taxon>Colwelliaceae</taxon>
        <taxon>Thalassotalea</taxon>
    </lineage>
</organism>
<dbReference type="NCBIfam" id="TIGR04219">
    <property type="entry name" value="OMP_w_GlyGly"/>
    <property type="match status" value="1"/>
</dbReference>
<dbReference type="AlphaFoldDB" id="A0A919BQQ0"/>
<feature type="chain" id="PRO_5037056641" evidence="1">
    <location>
        <begin position="21"/>
        <end position="282"/>
    </location>
</feature>
<reference evidence="2" key="2">
    <citation type="submission" date="2020-09" db="EMBL/GenBank/DDBJ databases">
        <authorList>
            <person name="Sun Q."/>
            <person name="Kim S."/>
        </authorList>
    </citation>
    <scope>NUCLEOTIDE SEQUENCE</scope>
    <source>
        <strain evidence="2">KCTC 42731</strain>
    </source>
</reference>
<name>A0A919BQQ0_9GAMM</name>
<keyword evidence="1" id="KW-0732">Signal</keyword>
<dbReference type="Proteomes" id="UP000623842">
    <property type="component" value="Unassembled WGS sequence"/>
</dbReference>
<proteinExistence type="predicted"/>
<evidence type="ECO:0000256" key="1">
    <source>
        <dbReference type="SAM" id="SignalP"/>
    </source>
</evidence>
<evidence type="ECO:0000313" key="2">
    <source>
        <dbReference type="EMBL" id="GHG08110.1"/>
    </source>
</evidence>
<sequence>MNKKVFTAIITTCFFASAHADSVGLYIGGQLWQSNSSGKFGEQNSQTDNKLKNEQQFHYFVAVEHPFPVLPNIRIAKTALDSQGNSQLTQEYSADTDTAHVDVHVDSAIKASFKVNYIDYTLYYQLLDNGLMSLDLGLTARDFGGYVANSATSTTVTTTRDFTWDGPEHDDHDYHNIVETVDSSSSKKFKTKDIEPMIYLASEVQFPMPGLSLFIQGDLSFTGDHSIYDYQAGFNYDLVISKAVDVSLSIGYRNVNLELEDLNNLYSDLEFKGAFVGVVTHF</sequence>